<keyword evidence="1" id="KW-0808">Transferase</keyword>
<organism evidence="4 5">
    <name type="scientific">Paenibacillus alvei TS-15</name>
    <dbReference type="NCBI Taxonomy" id="1117108"/>
    <lineage>
        <taxon>Bacteria</taxon>
        <taxon>Bacillati</taxon>
        <taxon>Bacillota</taxon>
        <taxon>Bacilli</taxon>
        <taxon>Bacillales</taxon>
        <taxon>Paenibacillaceae</taxon>
        <taxon>Paenibacillus</taxon>
    </lineage>
</organism>
<keyword evidence="2" id="KW-0677">Repeat</keyword>
<dbReference type="Pfam" id="PF00581">
    <property type="entry name" value="Rhodanese"/>
    <property type="match status" value="2"/>
</dbReference>
<proteinExistence type="predicted"/>
<sequence>MQEYTVIVSLEEAAKLIEEGQAAVADCRFWLTEPERGQAAYEEGHLPGAVYFDLDRDLSSPRGAHGGRHPLPEVGELAQKLGASGIDRTTTVIAYDDQGGAMASRLWWLLQYFGHKGHVYVMDGGYSKWLEAGHSVSAEVPEIATRSYEPQVRPELVLHVDDIRERLGRPGVVMIDSREADRYAGRIEPIDAKAGHIPGAVNHFWRNHLDEAGQWLPVQAQREQWEPVVQGAEEVIVYCGSGVTACPNLLSLWQSGIKGAKLYAGSWSDWSSYADNPVATGEEEKA</sequence>
<dbReference type="CDD" id="cd01448">
    <property type="entry name" value="TST_Repeat_1"/>
    <property type="match status" value="1"/>
</dbReference>
<evidence type="ECO:0000313" key="5">
    <source>
        <dbReference type="Proteomes" id="UP000015344"/>
    </source>
</evidence>
<gene>
    <name evidence="4" type="ORF">PAALTS15_11965</name>
</gene>
<dbReference type="InterPro" id="IPR045078">
    <property type="entry name" value="TST/MPST-like"/>
</dbReference>
<evidence type="ECO:0000256" key="1">
    <source>
        <dbReference type="ARBA" id="ARBA00022679"/>
    </source>
</evidence>
<dbReference type="CDD" id="cd01449">
    <property type="entry name" value="TST_Repeat_2"/>
    <property type="match status" value="1"/>
</dbReference>
<evidence type="ECO:0000256" key="2">
    <source>
        <dbReference type="ARBA" id="ARBA00022737"/>
    </source>
</evidence>
<accession>S9U9B0</accession>
<dbReference type="InterPro" id="IPR036873">
    <property type="entry name" value="Rhodanese-like_dom_sf"/>
</dbReference>
<dbReference type="PROSITE" id="PS00380">
    <property type="entry name" value="RHODANESE_1"/>
    <property type="match status" value="1"/>
</dbReference>
<feature type="domain" description="Rhodanese" evidence="3">
    <location>
        <begin position="168"/>
        <end position="279"/>
    </location>
</feature>
<dbReference type="InterPro" id="IPR001763">
    <property type="entry name" value="Rhodanese-like_dom"/>
</dbReference>
<protein>
    <submittedName>
        <fullName evidence="4">Rhodanese domain-containing protein</fullName>
    </submittedName>
</protein>
<reference evidence="4 5" key="1">
    <citation type="submission" date="2013-05" db="EMBL/GenBank/DDBJ databases">
        <authorList>
            <person name="Strain E.A."/>
            <person name="Brown E."/>
            <person name="Allard M.W."/>
            <person name="Luo Y.L."/>
        </authorList>
    </citation>
    <scope>NUCLEOTIDE SEQUENCE [LARGE SCALE GENOMIC DNA]</scope>
    <source>
        <strain evidence="4 5">TS-15</strain>
    </source>
</reference>
<dbReference type="PANTHER" id="PTHR11364:SF27">
    <property type="entry name" value="SULFURTRANSFERASE"/>
    <property type="match status" value="1"/>
</dbReference>
<dbReference type="FunFam" id="3.40.250.10:FF:000035">
    <property type="entry name" value="Thiosulfate sulfurtransferase"/>
    <property type="match status" value="1"/>
</dbReference>
<comment type="caution">
    <text evidence="4">The sequence shown here is derived from an EMBL/GenBank/DDBJ whole genome shotgun (WGS) entry which is preliminary data.</text>
</comment>
<dbReference type="Gene3D" id="3.40.250.10">
    <property type="entry name" value="Rhodanese-like domain"/>
    <property type="match status" value="2"/>
</dbReference>
<dbReference type="GO" id="GO:0004792">
    <property type="term" value="F:thiosulfate-cyanide sulfurtransferase activity"/>
    <property type="evidence" value="ECO:0007669"/>
    <property type="project" value="InterPro"/>
</dbReference>
<dbReference type="InterPro" id="IPR001307">
    <property type="entry name" value="Thiosulphate_STrfase_CS"/>
</dbReference>
<dbReference type="PATRIC" id="fig|1117108.3.peg.2479"/>
<dbReference type="AlphaFoldDB" id="S9U9B0"/>
<evidence type="ECO:0000313" key="4">
    <source>
        <dbReference type="EMBL" id="EPY07060.1"/>
    </source>
</evidence>
<evidence type="ECO:0000259" key="3">
    <source>
        <dbReference type="PROSITE" id="PS50206"/>
    </source>
</evidence>
<name>S9U9B0_PAEAL</name>
<feature type="domain" description="Rhodanese" evidence="3">
    <location>
        <begin position="18"/>
        <end position="138"/>
    </location>
</feature>
<dbReference type="SUPFAM" id="SSF52821">
    <property type="entry name" value="Rhodanese/Cell cycle control phosphatase"/>
    <property type="match status" value="2"/>
</dbReference>
<dbReference type="SMART" id="SM00450">
    <property type="entry name" value="RHOD"/>
    <property type="match status" value="2"/>
</dbReference>
<dbReference type="PANTHER" id="PTHR11364">
    <property type="entry name" value="THIOSULFATE SULFERTANSFERASE"/>
    <property type="match status" value="1"/>
</dbReference>
<dbReference type="RefSeq" id="WP_021259781.1">
    <property type="nucleotide sequence ID" value="NZ_ATMT01000047.1"/>
</dbReference>
<dbReference type="eggNOG" id="COG2897">
    <property type="taxonomic scope" value="Bacteria"/>
</dbReference>
<dbReference type="Proteomes" id="UP000015344">
    <property type="component" value="Unassembled WGS sequence"/>
</dbReference>
<dbReference type="PROSITE" id="PS50206">
    <property type="entry name" value="RHODANESE_3"/>
    <property type="match status" value="2"/>
</dbReference>
<dbReference type="EMBL" id="ATMT01000047">
    <property type="protein sequence ID" value="EPY07060.1"/>
    <property type="molecule type" value="Genomic_DNA"/>
</dbReference>